<comment type="caution">
    <text evidence="2">The sequence shown here is derived from an EMBL/GenBank/DDBJ whole genome shotgun (WGS) entry which is preliminary data.</text>
</comment>
<dbReference type="RefSeq" id="WP_204013263.1">
    <property type="nucleotide sequence ID" value="NZ_BOOZ01000045.1"/>
</dbReference>
<dbReference type="InterPro" id="IPR059050">
    <property type="entry name" value="Rv3660c_N"/>
</dbReference>
<name>A0ABQ4I2L4_9ACTN</name>
<sequence>MSLYTLAPRPGYERYTIQVGWNPHRTFFATVVDLTDDPATGTDTGPVCLRLGLIDTILDPSEVLDAVRPYAVVPADLAATLHTDQATHPAHCTPRLTGTTAAPTARCALPSGIANHVDPAVAPTSHPEQRAAHRRPARTTGSWFPPIAITGSRLLRTELHAVEQQSGYEFDYADTIAQGRRHATRRPLIVIGADLLARTRRRLSCRGLILVASVNPPDDHLVARGRRVGATYAIVLPTAAGWLAHHLLRDLPT</sequence>
<keyword evidence="3" id="KW-1185">Reference proteome</keyword>
<dbReference type="EMBL" id="BOOZ01000045">
    <property type="protein sequence ID" value="GIJ12154.1"/>
    <property type="molecule type" value="Genomic_DNA"/>
</dbReference>
<feature type="domain" description="Rv3660c-like CheY-like N-terminal" evidence="1">
    <location>
        <begin position="154"/>
        <end position="247"/>
    </location>
</feature>
<evidence type="ECO:0000313" key="2">
    <source>
        <dbReference type="EMBL" id="GIJ12154.1"/>
    </source>
</evidence>
<proteinExistence type="predicted"/>
<evidence type="ECO:0000259" key="1">
    <source>
        <dbReference type="Pfam" id="PF26563"/>
    </source>
</evidence>
<reference evidence="2 3" key="1">
    <citation type="submission" date="2021-01" db="EMBL/GenBank/DDBJ databases">
        <title>Whole genome shotgun sequence of Verrucosispora andamanensis NBRC 109075.</title>
        <authorList>
            <person name="Komaki H."/>
            <person name="Tamura T."/>
        </authorList>
    </citation>
    <scope>NUCLEOTIDE SEQUENCE [LARGE SCALE GENOMIC DNA]</scope>
    <source>
        <strain evidence="2 3">NBRC 109075</strain>
    </source>
</reference>
<evidence type="ECO:0000313" key="3">
    <source>
        <dbReference type="Proteomes" id="UP000647017"/>
    </source>
</evidence>
<dbReference type="Proteomes" id="UP000647017">
    <property type="component" value="Unassembled WGS sequence"/>
</dbReference>
<organism evidence="2 3">
    <name type="scientific">Micromonospora andamanensis</name>
    <dbReference type="NCBI Taxonomy" id="1287068"/>
    <lineage>
        <taxon>Bacteria</taxon>
        <taxon>Bacillati</taxon>
        <taxon>Actinomycetota</taxon>
        <taxon>Actinomycetes</taxon>
        <taxon>Micromonosporales</taxon>
        <taxon>Micromonosporaceae</taxon>
        <taxon>Micromonospora</taxon>
    </lineage>
</organism>
<protein>
    <recommendedName>
        <fullName evidence="1">Rv3660c-like CheY-like N-terminal domain-containing protein</fullName>
    </recommendedName>
</protein>
<gene>
    <name evidence="2" type="ORF">Van01_53680</name>
</gene>
<accession>A0ABQ4I2L4</accession>
<dbReference type="Pfam" id="PF26563">
    <property type="entry name" value="Rv3660c_N"/>
    <property type="match status" value="1"/>
</dbReference>